<dbReference type="PANTHER" id="PTHR31272:SF4">
    <property type="entry name" value="CYTOCHROME C-TYPE BIOGENESIS PROTEIN HI_1454-RELATED"/>
    <property type="match status" value="1"/>
</dbReference>
<comment type="similarity">
    <text evidence="2">Belongs to the DsbD family.</text>
</comment>
<dbReference type="RefSeq" id="WP_245887011.1">
    <property type="nucleotide sequence ID" value="NZ_PVTF01000008.1"/>
</dbReference>
<evidence type="ECO:0000256" key="4">
    <source>
        <dbReference type="ARBA" id="ARBA00022989"/>
    </source>
</evidence>
<comment type="caution">
    <text evidence="8">The sequence shown here is derived from an EMBL/GenBank/DDBJ whole genome shotgun (WGS) entry which is preliminary data.</text>
</comment>
<feature type="transmembrane region" description="Helical" evidence="6">
    <location>
        <begin position="6"/>
        <end position="33"/>
    </location>
</feature>
<evidence type="ECO:0000256" key="3">
    <source>
        <dbReference type="ARBA" id="ARBA00022692"/>
    </source>
</evidence>
<evidence type="ECO:0000313" key="8">
    <source>
        <dbReference type="EMBL" id="PRY38736.1"/>
    </source>
</evidence>
<feature type="transmembrane region" description="Helical" evidence="6">
    <location>
        <begin position="201"/>
        <end position="219"/>
    </location>
</feature>
<keyword evidence="5 6" id="KW-0472">Membrane</keyword>
<keyword evidence="4 6" id="KW-1133">Transmembrane helix</keyword>
<reference evidence="8 9" key="1">
    <citation type="submission" date="2018-03" db="EMBL/GenBank/DDBJ databases">
        <title>Genomic Encyclopedia of Archaeal and Bacterial Type Strains, Phase II (KMG-II): from individual species to whole genera.</title>
        <authorList>
            <person name="Goeker M."/>
        </authorList>
    </citation>
    <scope>NUCLEOTIDE SEQUENCE [LARGE SCALE GENOMIC DNA]</scope>
    <source>
        <strain evidence="8 9">DSM 44720</strain>
    </source>
</reference>
<evidence type="ECO:0000259" key="7">
    <source>
        <dbReference type="Pfam" id="PF02683"/>
    </source>
</evidence>
<feature type="transmembrane region" description="Helical" evidence="6">
    <location>
        <begin position="45"/>
        <end position="73"/>
    </location>
</feature>
<feature type="transmembrane region" description="Helical" evidence="6">
    <location>
        <begin position="123"/>
        <end position="144"/>
    </location>
</feature>
<evidence type="ECO:0000256" key="2">
    <source>
        <dbReference type="ARBA" id="ARBA00006143"/>
    </source>
</evidence>
<organism evidence="8 9">
    <name type="scientific">Umezawaea tangerina</name>
    <dbReference type="NCBI Taxonomy" id="84725"/>
    <lineage>
        <taxon>Bacteria</taxon>
        <taxon>Bacillati</taxon>
        <taxon>Actinomycetota</taxon>
        <taxon>Actinomycetes</taxon>
        <taxon>Pseudonocardiales</taxon>
        <taxon>Pseudonocardiaceae</taxon>
        <taxon>Umezawaea</taxon>
    </lineage>
</organism>
<sequence>METLGFALAAGLIAALNPCGFAMLPAYLTLVVLGDEQHGRPRAVARALAATATMALGFLTVFGTFGLVIAPLATSVQRYLPAVTVLIGLGLLALGVVMLTGREPTLLLPKSGRGAPTARLRSMFGYGLAYATASLSCTIGPFLAVTSTTFRHGSVVDGVLAYLAYAAGMALVVGVLATAVALAGTSVLTGARRLLPHVNRAGGALLVVVGAYVGYYGVYELRLFLGTGPAADPVVEAAARVQELLASWVDSLGPLPLAGALAVLVVGAVVLGRRRVKHSADVS</sequence>
<evidence type="ECO:0000256" key="5">
    <source>
        <dbReference type="ARBA" id="ARBA00023136"/>
    </source>
</evidence>
<gene>
    <name evidence="8" type="ORF">CLV43_108136</name>
</gene>
<dbReference type="Proteomes" id="UP000239494">
    <property type="component" value="Unassembled WGS sequence"/>
</dbReference>
<dbReference type="GO" id="GO:0016020">
    <property type="term" value="C:membrane"/>
    <property type="evidence" value="ECO:0007669"/>
    <property type="project" value="UniProtKB-SubCell"/>
</dbReference>
<keyword evidence="9" id="KW-1185">Reference proteome</keyword>
<dbReference type="Pfam" id="PF02683">
    <property type="entry name" value="DsbD_TM"/>
    <property type="match status" value="1"/>
</dbReference>
<protein>
    <submittedName>
        <fullName evidence="8">Cytochrome c biogenesis protein CcdA</fullName>
    </submittedName>
</protein>
<dbReference type="InterPro" id="IPR003834">
    <property type="entry name" value="Cyt_c_assmbl_TM_dom"/>
</dbReference>
<evidence type="ECO:0000313" key="9">
    <source>
        <dbReference type="Proteomes" id="UP000239494"/>
    </source>
</evidence>
<dbReference type="PANTHER" id="PTHR31272">
    <property type="entry name" value="CYTOCHROME C-TYPE BIOGENESIS PROTEIN HI_1454-RELATED"/>
    <property type="match status" value="1"/>
</dbReference>
<accession>A0A2T0SZA4</accession>
<evidence type="ECO:0000256" key="6">
    <source>
        <dbReference type="SAM" id="Phobius"/>
    </source>
</evidence>
<dbReference type="EMBL" id="PVTF01000008">
    <property type="protein sequence ID" value="PRY38736.1"/>
    <property type="molecule type" value="Genomic_DNA"/>
</dbReference>
<feature type="transmembrane region" description="Helical" evidence="6">
    <location>
        <begin position="252"/>
        <end position="271"/>
    </location>
</feature>
<dbReference type="AlphaFoldDB" id="A0A2T0SZA4"/>
<evidence type="ECO:0000256" key="1">
    <source>
        <dbReference type="ARBA" id="ARBA00004141"/>
    </source>
</evidence>
<name>A0A2T0SZA4_9PSEU</name>
<feature type="domain" description="Cytochrome C biogenesis protein transmembrane" evidence="7">
    <location>
        <begin position="3"/>
        <end position="207"/>
    </location>
</feature>
<dbReference type="GO" id="GO:0017004">
    <property type="term" value="P:cytochrome complex assembly"/>
    <property type="evidence" value="ECO:0007669"/>
    <property type="project" value="InterPro"/>
</dbReference>
<proteinExistence type="inferred from homology"/>
<keyword evidence="3 6" id="KW-0812">Transmembrane</keyword>
<feature type="transmembrane region" description="Helical" evidence="6">
    <location>
        <begin position="79"/>
        <end position="102"/>
    </location>
</feature>
<feature type="transmembrane region" description="Helical" evidence="6">
    <location>
        <begin position="164"/>
        <end position="189"/>
    </location>
</feature>
<comment type="subcellular location">
    <subcellularLocation>
        <location evidence="1">Membrane</location>
        <topology evidence="1">Multi-pass membrane protein</topology>
    </subcellularLocation>
</comment>
<dbReference type="InterPro" id="IPR051790">
    <property type="entry name" value="Cytochrome_c-biogenesis_DsbD"/>
</dbReference>